<dbReference type="KEGG" id="ava:Ava_4128"/>
<dbReference type="HOGENOM" id="CLU_2165704_0_0_3"/>
<protein>
    <submittedName>
        <fullName evidence="2">Uncharacterized protein</fullName>
    </submittedName>
</protein>
<name>Q3M5K9_TRIV2</name>
<proteinExistence type="predicted"/>
<evidence type="ECO:0000313" key="2">
    <source>
        <dbReference type="EMBL" id="ABA23727.1"/>
    </source>
</evidence>
<dbReference type="EMBL" id="CP000117">
    <property type="protein sequence ID" value="ABA23727.1"/>
    <property type="molecule type" value="Genomic_DNA"/>
</dbReference>
<accession>Q3M5K9</accession>
<keyword evidence="1" id="KW-0812">Transmembrane</keyword>
<keyword evidence="1" id="KW-1133">Transmembrane helix</keyword>
<dbReference type="AlphaFoldDB" id="Q3M5K9"/>
<reference evidence="3" key="1">
    <citation type="journal article" date="2014" name="Stand. Genomic Sci.">
        <title>Complete genome sequence of Anabaena variabilis ATCC 29413.</title>
        <authorList>
            <person name="Thiel T."/>
            <person name="Pratte B.S."/>
            <person name="Zhong J."/>
            <person name="Goodwin L."/>
            <person name="Copeland A."/>
            <person name="Lucas S."/>
            <person name="Han C."/>
            <person name="Pitluck S."/>
            <person name="Land M.L."/>
            <person name="Kyrpides N.C."/>
            <person name="Woyke T."/>
        </authorList>
    </citation>
    <scope>NUCLEOTIDE SEQUENCE [LARGE SCALE GENOMIC DNA]</scope>
    <source>
        <strain evidence="3">ATCC 29413 / PCC 7937</strain>
    </source>
</reference>
<evidence type="ECO:0000313" key="3">
    <source>
        <dbReference type="Proteomes" id="UP000002533"/>
    </source>
</evidence>
<evidence type="ECO:0000256" key="1">
    <source>
        <dbReference type="SAM" id="Phobius"/>
    </source>
</evidence>
<gene>
    <name evidence="2" type="ordered locus">Ava_4128</name>
</gene>
<dbReference type="STRING" id="240292.Ava_4128"/>
<feature type="transmembrane region" description="Helical" evidence="1">
    <location>
        <begin position="30"/>
        <end position="51"/>
    </location>
</feature>
<keyword evidence="1" id="KW-0472">Membrane</keyword>
<sequence length="110" mass="12855">MQGCHIMAQAYQKRLSAQCGFALRINSPTLWLYAPWQWLLLLVCPLIILGAEELRKAAWRRNLRHRRSGHLLKFLSKYFACLLIKNHESFSQNNTVVTLHHLKFLLANIT</sequence>
<dbReference type="Proteomes" id="UP000002533">
    <property type="component" value="Chromosome"/>
</dbReference>
<organism evidence="2 3">
    <name type="scientific">Trichormus variabilis (strain ATCC 29413 / PCC 7937)</name>
    <name type="common">Anabaena variabilis</name>
    <dbReference type="NCBI Taxonomy" id="240292"/>
    <lineage>
        <taxon>Bacteria</taxon>
        <taxon>Bacillati</taxon>
        <taxon>Cyanobacteriota</taxon>
        <taxon>Cyanophyceae</taxon>
        <taxon>Nostocales</taxon>
        <taxon>Nostocaceae</taxon>
        <taxon>Trichormus</taxon>
    </lineage>
</organism>